<dbReference type="CDD" id="cd00383">
    <property type="entry name" value="trans_reg_C"/>
    <property type="match status" value="1"/>
</dbReference>
<sequence>MRLLLVEDEVRLAELLRNGLAEEGFAVDVAHNGRDGLWLAGENRYDAIVLDVLLPLMNGYEVCRRLRDGGDWTPILMLTAKDGEYDEVEALDNGADDYLCKPFSYAVLLARLRALVRRGGRERPAAITVGDLVVDPAGLRCRRGEAEIALTPKEFAVLYALARRAGEVVSKAELLEEAWDFAYDGDPSIVEVYISALRRKIDAPFGRASLVTVRGAGYRLDARETTGRSTPRRAGGTTTGPKRRRR</sequence>
<dbReference type="Proteomes" id="UP000319213">
    <property type="component" value="Unassembled WGS sequence"/>
</dbReference>
<dbReference type="InterPro" id="IPR001789">
    <property type="entry name" value="Sig_transdc_resp-reg_receiver"/>
</dbReference>
<dbReference type="PANTHER" id="PTHR48111">
    <property type="entry name" value="REGULATOR OF RPOS"/>
    <property type="match status" value="1"/>
</dbReference>
<evidence type="ECO:0000256" key="8">
    <source>
        <dbReference type="SAM" id="MobiDB-lite"/>
    </source>
</evidence>
<name>A0A543ITC3_9ACTN</name>
<dbReference type="InterPro" id="IPR011006">
    <property type="entry name" value="CheY-like_superfamily"/>
</dbReference>
<dbReference type="GO" id="GO:0005829">
    <property type="term" value="C:cytosol"/>
    <property type="evidence" value="ECO:0007669"/>
    <property type="project" value="TreeGrafter"/>
</dbReference>
<comment type="caution">
    <text evidence="11">The sequence shown here is derived from an EMBL/GenBank/DDBJ whole genome shotgun (WGS) entry which is preliminary data.</text>
</comment>
<evidence type="ECO:0000256" key="7">
    <source>
        <dbReference type="PROSITE-ProRule" id="PRU01091"/>
    </source>
</evidence>
<evidence type="ECO:0000259" key="10">
    <source>
        <dbReference type="PROSITE" id="PS51755"/>
    </source>
</evidence>
<evidence type="ECO:0000256" key="1">
    <source>
        <dbReference type="ARBA" id="ARBA00022553"/>
    </source>
</evidence>
<dbReference type="RefSeq" id="WP_142258090.1">
    <property type="nucleotide sequence ID" value="NZ_BMPV01000004.1"/>
</dbReference>
<feature type="domain" description="Response regulatory" evidence="9">
    <location>
        <begin position="2"/>
        <end position="116"/>
    </location>
</feature>
<keyword evidence="5" id="KW-0804">Transcription</keyword>
<dbReference type="InterPro" id="IPR001867">
    <property type="entry name" value="OmpR/PhoB-type_DNA-bd"/>
</dbReference>
<dbReference type="InterPro" id="IPR036388">
    <property type="entry name" value="WH-like_DNA-bd_sf"/>
</dbReference>
<dbReference type="SMART" id="SM00862">
    <property type="entry name" value="Trans_reg_C"/>
    <property type="match status" value="1"/>
</dbReference>
<dbReference type="Gene3D" id="1.10.10.10">
    <property type="entry name" value="Winged helix-like DNA-binding domain superfamily/Winged helix DNA-binding domain"/>
    <property type="match status" value="1"/>
</dbReference>
<evidence type="ECO:0000313" key="12">
    <source>
        <dbReference type="Proteomes" id="UP000319213"/>
    </source>
</evidence>
<evidence type="ECO:0000256" key="2">
    <source>
        <dbReference type="ARBA" id="ARBA00023012"/>
    </source>
</evidence>
<keyword evidence="1 6" id="KW-0597">Phosphoprotein</keyword>
<keyword evidence="12" id="KW-1185">Reference proteome</keyword>
<protein>
    <submittedName>
        <fullName evidence="11">DNA-binding response OmpR family regulator</fullName>
    </submittedName>
</protein>
<dbReference type="GO" id="GO:0000976">
    <property type="term" value="F:transcription cis-regulatory region binding"/>
    <property type="evidence" value="ECO:0007669"/>
    <property type="project" value="TreeGrafter"/>
</dbReference>
<dbReference type="CDD" id="cd19935">
    <property type="entry name" value="REC_OmpR_CusR-like"/>
    <property type="match status" value="1"/>
</dbReference>
<dbReference type="OrthoDB" id="3820102at2"/>
<accession>A0A543ITC3</accession>
<dbReference type="Pfam" id="PF00486">
    <property type="entry name" value="Trans_reg_C"/>
    <property type="match status" value="1"/>
</dbReference>
<feature type="region of interest" description="Disordered" evidence="8">
    <location>
        <begin position="222"/>
        <end position="246"/>
    </location>
</feature>
<evidence type="ECO:0000256" key="6">
    <source>
        <dbReference type="PROSITE-ProRule" id="PRU00169"/>
    </source>
</evidence>
<feature type="DNA-binding region" description="OmpR/PhoB-type" evidence="7">
    <location>
        <begin position="124"/>
        <end position="222"/>
    </location>
</feature>
<evidence type="ECO:0000313" key="11">
    <source>
        <dbReference type="EMBL" id="TQM73829.1"/>
    </source>
</evidence>
<dbReference type="Gene3D" id="3.40.50.2300">
    <property type="match status" value="1"/>
</dbReference>
<feature type="modified residue" description="4-aspartylphosphate" evidence="6">
    <location>
        <position position="51"/>
    </location>
</feature>
<dbReference type="GO" id="GO:0006355">
    <property type="term" value="P:regulation of DNA-templated transcription"/>
    <property type="evidence" value="ECO:0007669"/>
    <property type="project" value="InterPro"/>
</dbReference>
<dbReference type="GO" id="GO:0000156">
    <property type="term" value="F:phosphorelay response regulator activity"/>
    <property type="evidence" value="ECO:0007669"/>
    <property type="project" value="TreeGrafter"/>
</dbReference>
<keyword evidence="2" id="KW-0902">Two-component regulatory system</keyword>
<evidence type="ECO:0000256" key="4">
    <source>
        <dbReference type="ARBA" id="ARBA00023125"/>
    </source>
</evidence>
<dbReference type="Pfam" id="PF00072">
    <property type="entry name" value="Response_reg"/>
    <property type="match status" value="1"/>
</dbReference>
<feature type="domain" description="OmpR/PhoB-type" evidence="10">
    <location>
        <begin position="124"/>
        <end position="222"/>
    </location>
</feature>
<reference evidence="11 12" key="1">
    <citation type="submission" date="2019-06" db="EMBL/GenBank/DDBJ databases">
        <title>Sequencing the genomes of 1000 actinobacteria strains.</title>
        <authorList>
            <person name="Klenk H.-P."/>
        </authorList>
    </citation>
    <scope>NUCLEOTIDE SEQUENCE [LARGE SCALE GENOMIC DNA]</scope>
    <source>
        <strain evidence="11 12">DSM 43186</strain>
    </source>
</reference>
<dbReference type="GO" id="GO:0032993">
    <property type="term" value="C:protein-DNA complex"/>
    <property type="evidence" value="ECO:0007669"/>
    <property type="project" value="TreeGrafter"/>
</dbReference>
<dbReference type="PROSITE" id="PS51755">
    <property type="entry name" value="OMPR_PHOB"/>
    <property type="match status" value="1"/>
</dbReference>
<keyword evidence="4 7" id="KW-0238">DNA-binding</keyword>
<dbReference type="Gene3D" id="6.10.250.690">
    <property type="match status" value="1"/>
</dbReference>
<evidence type="ECO:0000259" key="9">
    <source>
        <dbReference type="PROSITE" id="PS50110"/>
    </source>
</evidence>
<gene>
    <name evidence="11" type="ORF">FHX40_0484</name>
</gene>
<dbReference type="EMBL" id="VFPQ01000001">
    <property type="protein sequence ID" value="TQM73829.1"/>
    <property type="molecule type" value="Genomic_DNA"/>
</dbReference>
<organism evidence="11 12">
    <name type="scientific">Thermopolyspora flexuosa</name>
    <dbReference type="NCBI Taxonomy" id="103836"/>
    <lineage>
        <taxon>Bacteria</taxon>
        <taxon>Bacillati</taxon>
        <taxon>Actinomycetota</taxon>
        <taxon>Actinomycetes</taxon>
        <taxon>Streptosporangiales</taxon>
        <taxon>Streptosporangiaceae</taxon>
        <taxon>Thermopolyspora</taxon>
    </lineage>
</organism>
<evidence type="ECO:0000256" key="5">
    <source>
        <dbReference type="ARBA" id="ARBA00023163"/>
    </source>
</evidence>
<dbReference type="AlphaFoldDB" id="A0A543ITC3"/>
<evidence type="ECO:0000256" key="3">
    <source>
        <dbReference type="ARBA" id="ARBA00023015"/>
    </source>
</evidence>
<dbReference type="InterPro" id="IPR039420">
    <property type="entry name" value="WalR-like"/>
</dbReference>
<dbReference type="SUPFAM" id="SSF52172">
    <property type="entry name" value="CheY-like"/>
    <property type="match status" value="1"/>
</dbReference>
<proteinExistence type="predicted"/>
<dbReference type="FunFam" id="3.40.50.2300:FF:000001">
    <property type="entry name" value="DNA-binding response regulator PhoB"/>
    <property type="match status" value="1"/>
</dbReference>
<dbReference type="SMART" id="SM00448">
    <property type="entry name" value="REC"/>
    <property type="match status" value="1"/>
</dbReference>
<dbReference type="PANTHER" id="PTHR48111:SF36">
    <property type="entry name" value="TRANSCRIPTIONAL REGULATORY PROTEIN CUTR"/>
    <property type="match status" value="1"/>
</dbReference>
<keyword evidence="3" id="KW-0805">Transcription regulation</keyword>
<dbReference type="PROSITE" id="PS50110">
    <property type="entry name" value="RESPONSE_REGULATORY"/>
    <property type="match status" value="1"/>
</dbReference>
<feature type="compositionally biased region" description="Low complexity" evidence="8">
    <location>
        <begin position="227"/>
        <end position="240"/>
    </location>
</feature>